<sequence length="120" mass="13319">MLKLFAKYTSIGVINTLIHWVVFAVCIYVFHTGQALGNFAGFVVAVSFSFFANARFTFKSSTTTMRYMLYAGFMGTLSAIVGWCADKSGMAPIITLIVFSAISLVCGFIYSKFIVFREEK</sequence>
<feature type="transmembrane region" description="Helical" evidence="8">
    <location>
        <begin position="67"/>
        <end position="85"/>
    </location>
</feature>
<comment type="function">
    <text evidence="6 7">Involved in O antigen modification. Involved in the translocation of bactoprenol-linked glucose across the cytoplasmic membrane.</text>
</comment>
<evidence type="ECO:0000256" key="2">
    <source>
        <dbReference type="ARBA" id="ARBA00022448"/>
    </source>
</evidence>
<dbReference type="PANTHER" id="PTHR38459:SF1">
    <property type="entry name" value="PROPHAGE BACTOPRENOL-LINKED GLUCOSE TRANSLOCASE HOMOLOG"/>
    <property type="match status" value="1"/>
</dbReference>
<evidence type="ECO:0000256" key="5">
    <source>
        <dbReference type="ARBA" id="ARBA00023136"/>
    </source>
</evidence>
<dbReference type="InterPro" id="IPR016480">
    <property type="entry name" value="Glc_translocase_bactprenl-link"/>
</dbReference>
<comment type="similarity">
    <text evidence="7">Belongs to the gtrA family.</text>
</comment>
<feature type="transmembrane region" description="Helical" evidence="8">
    <location>
        <begin position="12"/>
        <end position="30"/>
    </location>
</feature>
<gene>
    <name evidence="10" type="ORF">ACH50_04615</name>
</gene>
<feature type="domain" description="GtrA/DPMS transmembrane" evidence="9">
    <location>
        <begin position="7"/>
        <end position="116"/>
    </location>
</feature>
<dbReference type="InterPro" id="IPR007267">
    <property type="entry name" value="GtrA_DPMS_TM"/>
</dbReference>
<feature type="transmembrane region" description="Helical" evidence="8">
    <location>
        <begin position="36"/>
        <end position="55"/>
    </location>
</feature>
<protein>
    <recommendedName>
        <fullName evidence="7">Bactoprenol-linked glucose translocase</fullName>
    </recommendedName>
</protein>
<dbReference type="OrthoDB" id="5616234at2"/>
<evidence type="ECO:0000313" key="11">
    <source>
        <dbReference type="Proteomes" id="UP000037315"/>
    </source>
</evidence>
<evidence type="ECO:0000256" key="1">
    <source>
        <dbReference type="ARBA" id="ARBA00004141"/>
    </source>
</evidence>
<feature type="transmembrane region" description="Helical" evidence="8">
    <location>
        <begin position="91"/>
        <end position="110"/>
    </location>
</feature>
<keyword evidence="2 7" id="KW-0813">Transport</keyword>
<dbReference type="STRING" id="1121863.GCA_000621185_01109"/>
<evidence type="ECO:0000256" key="4">
    <source>
        <dbReference type="ARBA" id="ARBA00022989"/>
    </source>
</evidence>
<keyword evidence="4 8" id="KW-1133">Transmembrane helix</keyword>
<keyword evidence="5 8" id="KW-0472">Membrane</keyword>
<evidence type="ECO:0000313" key="10">
    <source>
        <dbReference type="EMBL" id="KMV35616.1"/>
    </source>
</evidence>
<evidence type="ECO:0000256" key="6">
    <source>
        <dbReference type="ARBA" id="ARBA00025595"/>
    </source>
</evidence>
<proteinExistence type="inferred from homology"/>
<dbReference type="Proteomes" id="UP000037315">
    <property type="component" value="Unassembled WGS sequence"/>
</dbReference>
<dbReference type="PATRIC" id="fig|1656095.3.peg.1606"/>
<dbReference type="AlphaFoldDB" id="A0A0J8VR17"/>
<dbReference type="GO" id="GO:0005886">
    <property type="term" value="C:plasma membrane"/>
    <property type="evidence" value="ECO:0007669"/>
    <property type="project" value="TreeGrafter"/>
</dbReference>
<reference evidence="10 11" key="1">
    <citation type="submission" date="2015-06" db="EMBL/GenBank/DDBJ databases">
        <title>Genome sequencing of Cronobacter sp. strain DJ34 isolated from petroleum contaminated sludge of Duliajan Oil Fields, Assam, India.</title>
        <authorList>
            <person name="Pal S."/>
            <person name="Banerjee T.D."/>
            <person name="Roy A."/>
            <person name="Sar P."/>
            <person name="Kazy S.K."/>
        </authorList>
    </citation>
    <scope>NUCLEOTIDE SEQUENCE [LARGE SCALE GENOMIC DNA]</scope>
    <source>
        <strain evidence="10 11">DJ34</strain>
    </source>
</reference>
<dbReference type="RefSeq" id="WP_024560946.1">
    <property type="nucleotide sequence ID" value="NZ_LFEJ01000009.1"/>
</dbReference>
<evidence type="ECO:0000256" key="3">
    <source>
        <dbReference type="ARBA" id="ARBA00022692"/>
    </source>
</evidence>
<evidence type="ECO:0000256" key="8">
    <source>
        <dbReference type="SAM" id="Phobius"/>
    </source>
</evidence>
<dbReference type="EMBL" id="LFEJ01000009">
    <property type="protein sequence ID" value="KMV35616.1"/>
    <property type="molecule type" value="Genomic_DNA"/>
</dbReference>
<comment type="caution">
    <text evidence="10">The sequence shown here is derived from an EMBL/GenBank/DDBJ whole genome shotgun (WGS) entry which is preliminary data.</text>
</comment>
<dbReference type="PIRSF" id="PIRSF006298">
    <property type="entry name" value="GtrA_prd"/>
    <property type="match status" value="1"/>
</dbReference>
<evidence type="ECO:0000256" key="7">
    <source>
        <dbReference type="PIRNR" id="PIRNR006298"/>
    </source>
</evidence>
<keyword evidence="3 8" id="KW-0812">Transmembrane</keyword>
<dbReference type="Pfam" id="PF04138">
    <property type="entry name" value="GtrA_DPMS_TM"/>
    <property type="match status" value="1"/>
</dbReference>
<dbReference type="GO" id="GO:0000271">
    <property type="term" value="P:polysaccharide biosynthetic process"/>
    <property type="evidence" value="ECO:0007669"/>
    <property type="project" value="InterPro"/>
</dbReference>
<dbReference type="InterPro" id="IPR051401">
    <property type="entry name" value="GtrA_CellWall_Glycosyl"/>
</dbReference>
<dbReference type="PANTHER" id="PTHR38459">
    <property type="entry name" value="PROPHAGE BACTOPRENOL-LINKED GLUCOSE TRANSLOCASE HOMOLOG"/>
    <property type="match status" value="1"/>
</dbReference>
<name>A0A0J8VR17_9ENTR</name>
<comment type="subcellular location">
    <subcellularLocation>
        <location evidence="1">Membrane</location>
        <topology evidence="1">Multi-pass membrane protein</topology>
    </subcellularLocation>
</comment>
<evidence type="ECO:0000259" key="9">
    <source>
        <dbReference type="Pfam" id="PF04138"/>
    </source>
</evidence>
<organism evidence="10 11">
    <name type="scientific">Franconibacter pulveris</name>
    <dbReference type="NCBI Taxonomy" id="435910"/>
    <lineage>
        <taxon>Bacteria</taxon>
        <taxon>Pseudomonadati</taxon>
        <taxon>Pseudomonadota</taxon>
        <taxon>Gammaproteobacteria</taxon>
        <taxon>Enterobacterales</taxon>
        <taxon>Enterobacteriaceae</taxon>
        <taxon>Franconibacter</taxon>
    </lineage>
</organism>
<accession>A0A0J8VR17</accession>
<keyword evidence="11" id="KW-1185">Reference proteome</keyword>